<evidence type="ECO:0008006" key="4">
    <source>
        <dbReference type="Google" id="ProtNLM"/>
    </source>
</evidence>
<evidence type="ECO:0000256" key="1">
    <source>
        <dbReference type="SAM" id="SignalP"/>
    </source>
</evidence>
<comment type="caution">
    <text evidence="2">The sequence shown here is derived from an EMBL/GenBank/DDBJ whole genome shotgun (WGS) entry which is preliminary data.</text>
</comment>
<proteinExistence type="predicted"/>
<evidence type="ECO:0000313" key="3">
    <source>
        <dbReference type="Proteomes" id="UP000295334"/>
    </source>
</evidence>
<dbReference type="Proteomes" id="UP000295334">
    <property type="component" value="Unassembled WGS sequence"/>
</dbReference>
<keyword evidence="3" id="KW-1185">Reference proteome</keyword>
<accession>A0A4R1BAW3</accession>
<dbReference type="SMART" id="SM00710">
    <property type="entry name" value="PbH1"/>
    <property type="match status" value="8"/>
</dbReference>
<dbReference type="SUPFAM" id="SSF51126">
    <property type="entry name" value="Pectin lyase-like"/>
    <property type="match status" value="1"/>
</dbReference>
<dbReference type="InterPro" id="IPR012334">
    <property type="entry name" value="Pectin_lyas_fold"/>
</dbReference>
<keyword evidence="1" id="KW-0732">Signal</keyword>
<organism evidence="2 3">
    <name type="scientific">Flaviaesturariibacter flavus</name>
    <dbReference type="NCBI Taxonomy" id="2502780"/>
    <lineage>
        <taxon>Bacteria</taxon>
        <taxon>Pseudomonadati</taxon>
        <taxon>Bacteroidota</taxon>
        <taxon>Chitinophagia</taxon>
        <taxon>Chitinophagales</taxon>
        <taxon>Chitinophagaceae</taxon>
        <taxon>Flaviaestuariibacter</taxon>
    </lineage>
</organism>
<protein>
    <recommendedName>
        <fullName evidence="4">T9SS type A sorting domain-containing protein</fullName>
    </recommendedName>
</protein>
<feature type="chain" id="PRO_5020620637" description="T9SS type A sorting domain-containing protein" evidence="1">
    <location>
        <begin position="24"/>
        <end position="602"/>
    </location>
</feature>
<reference evidence="2 3" key="1">
    <citation type="submission" date="2019-03" db="EMBL/GenBank/DDBJ databases">
        <authorList>
            <person name="Kim M.K.M."/>
        </authorList>
    </citation>
    <scope>NUCLEOTIDE SEQUENCE [LARGE SCALE GENOMIC DNA]</scope>
    <source>
        <strain evidence="2 3">17J68-12</strain>
    </source>
</reference>
<dbReference type="Gene3D" id="2.160.20.10">
    <property type="entry name" value="Single-stranded right-handed beta-helix, Pectin lyase-like"/>
    <property type="match status" value="1"/>
</dbReference>
<evidence type="ECO:0000313" key="2">
    <source>
        <dbReference type="EMBL" id="TCJ14093.1"/>
    </source>
</evidence>
<gene>
    <name evidence="2" type="ORF">EPD60_08770</name>
</gene>
<dbReference type="OrthoDB" id="9795486at2"/>
<dbReference type="InterPro" id="IPR011050">
    <property type="entry name" value="Pectin_lyase_fold/virulence"/>
</dbReference>
<name>A0A4R1BAW3_9BACT</name>
<dbReference type="EMBL" id="SJZI01000042">
    <property type="protein sequence ID" value="TCJ14093.1"/>
    <property type="molecule type" value="Genomic_DNA"/>
</dbReference>
<feature type="signal peptide" evidence="1">
    <location>
        <begin position="1"/>
        <end position="23"/>
    </location>
</feature>
<sequence length="602" mass="62705">MQKFYSRFLAVLCCVLAGLSAGAQVSVAATVGTATGTYTTLKGAFDAINNGTHKGAITITISGNTTEAVKDSLGPSSGAASYTSVLIKPAAGTNPVITSASANFITPLIELVGATNVTIDGSNTVGGTTKDLTIFNADTLNAAIRVAGGSSNNIVRNTVLKGSPNGFGVLTVSTSTAATGNNNNLFENNDITRGSTLRMPLIGVYNTGTSGKPNSNNIYRNNRVFDFSTYGFLDGNGGLGYSNNTLIERNEIFQTVAGVGNVFGIQTNYVSGITNMTISRNYIHDLKNNTPAPGSTSLGVVGIDLFDVTSATLVNNMILLDNAAATSLRGIAQESDGTTVNIYNNTVLITGTAANANGSFAFLKNYTSTNDILRNNIFVNRRTSSGTGKQYAILLTSPTTSNIAVSSNYNLLYSAGNANNVLASRGNTSGSTDYATLAAWQTATGQDANSISVDPLFVSATDLHLQPVAANSAIDNKGTPLPSVTVDYDGDVRNATTPDIGADEFTVVANAIASVNAEVISSALWPSTVREEARLRVVSRQVMSIRWTITDAAGRTVRNFTQQAQAGENFLPLQLGSLQAGAYNITGVSSKGGKLNLRFVKL</sequence>
<dbReference type="RefSeq" id="WP_131448877.1">
    <property type="nucleotide sequence ID" value="NZ_SJZI01000042.1"/>
</dbReference>
<dbReference type="AlphaFoldDB" id="A0A4R1BAW3"/>
<dbReference type="InterPro" id="IPR006626">
    <property type="entry name" value="PbH1"/>
</dbReference>